<dbReference type="Pfam" id="PF00191">
    <property type="entry name" value="Annexin"/>
    <property type="match status" value="4"/>
</dbReference>
<comment type="domain">
    <text evidence="4">A pair of annexin repeats may form one binding site for calcium and phospholipid.</text>
</comment>
<gene>
    <name evidence="6" type="ORF">Cpir12675_000384</name>
</gene>
<evidence type="ECO:0000256" key="3">
    <source>
        <dbReference type="ARBA" id="ARBA00023216"/>
    </source>
</evidence>
<accession>A0ABR3ZPD2</accession>
<comment type="similarity">
    <text evidence="1 4">Belongs to the annexin family.</text>
</comment>
<feature type="compositionally biased region" description="Low complexity" evidence="5">
    <location>
        <begin position="1"/>
        <end position="14"/>
    </location>
</feature>
<dbReference type="InterPro" id="IPR018252">
    <property type="entry name" value="Annexin_repeat_CS"/>
</dbReference>
<dbReference type="PANTHER" id="PTHR10502:SF102">
    <property type="entry name" value="ANNEXIN B11"/>
    <property type="match status" value="1"/>
</dbReference>
<dbReference type="Proteomes" id="UP001583280">
    <property type="component" value="Unassembled WGS sequence"/>
</dbReference>
<evidence type="ECO:0000256" key="4">
    <source>
        <dbReference type="RuleBase" id="RU003540"/>
    </source>
</evidence>
<feature type="region of interest" description="Disordered" evidence="5">
    <location>
        <begin position="1"/>
        <end position="147"/>
    </location>
</feature>
<dbReference type="Gene3D" id="1.10.220.10">
    <property type="entry name" value="Annexin"/>
    <property type="match status" value="4"/>
</dbReference>
<dbReference type="PROSITE" id="PS51897">
    <property type="entry name" value="ANNEXIN_2"/>
    <property type="match status" value="4"/>
</dbReference>
<keyword evidence="4" id="KW-0106">Calcium</keyword>
<feature type="compositionally biased region" description="Pro residues" evidence="5">
    <location>
        <begin position="50"/>
        <end position="60"/>
    </location>
</feature>
<keyword evidence="2 4" id="KW-0677">Repeat</keyword>
<feature type="compositionally biased region" description="Pro residues" evidence="5">
    <location>
        <begin position="109"/>
        <end position="119"/>
    </location>
</feature>
<sequence length="489" mass="54003">MAYHYSHQGYGQQPQYPPQGQYPPPPPSGQYPPHNQQYGQYPPSQQTQYAPPPGPPPPGQPQYGAPPGQYGAHTQYAPPPGPPSQYGAHPPGQYGAPPPASYGASGYGVPPPGQYPPPAGQYGHQQPLPGGGYPPYLPADQPSPGYGPPQVISWNADPIASACRSAMKGFGTDEKALIRALADKDPLQIEAIKQSFERQFRRNLIKDVESETSGDFQFALLAILRGPCLNDAYELHRAIIGAGTNERALNDVLLGRSNADMHAIKSMYNRTYRRNLETDVKGDLSAKTERMFMIVLGGTRADSQVQVQSHQADADAQVVYQAGEGRLGTDQIAICSLFATRNDAQIRAFADAYRRNYSKDLEDVIKKVIQIPVFNNQDTNNGIWPLANFLEKKKEFSGHMEDALLYQLRHAVSPYKNTAREIERAMAGVGTDEKALTRRIVAAHWDRNFMEGVKVEYHRMYNRDLARRIKGETRGDFERVLLACIGCAI</sequence>
<dbReference type="InterPro" id="IPR001464">
    <property type="entry name" value="Annexin"/>
</dbReference>
<comment type="caution">
    <text evidence="6">The sequence shown here is derived from an EMBL/GenBank/DDBJ whole genome shotgun (WGS) entry which is preliminary data.</text>
</comment>
<dbReference type="SUPFAM" id="SSF47874">
    <property type="entry name" value="Annexin"/>
    <property type="match status" value="1"/>
</dbReference>
<dbReference type="PANTHER" id="PTHR10502">
    <property type="entry name" value="ANNEXIN"/>
    <property type="match status" value="1"/>
</dbReference>
<protein>
    <recommendedName>
        <fullName evidence="4">Annexin</fullName>
    </recommendedName>
</protein>
<dbReference type="InterPro" id="IPR009117">
    <property type="entry name" value="ANX14"/>
</dbReference>
<evidence type="ECO:0000256" key="5">
    <source>
        <dbReference type="SAM" id="MobiDB-lite"/>
    </source>
</evidence>
<reference evidence="6 7" key="1">
    <citation type="journal article" date="2024" name="IMA Fungus">
        <title>IMA Genome - F19 : A genome assembly and annotation guide to empower mycologists, including annotated draft genome sequences of Ceratocystis pirilliformis, Diaporthe australafricana, Fusarium ophioides, Paecilomyces lecythidis, and Sporothrix stenoceras.</title>
        <authorList>
            <person name="Aylward J."/>
            <person name="Wilson A.M."/>
            <person name="Visagie C.M."/>
            <person name="Spraker J."/>
            <person name="Barnes I."/>
            <person name="Buitendag C."/>
            <person name="Ceriani C."/>
            <person name="Del Mar Angel L."/>
            <person name="du Plessis D."/>
            <person name="Fuchs T."/>
            <person name="Gasser K."/>
            <person name="Kramer D."/>
            <person name="Li W."/>
            <person name="Munsamy K."/>
            <person name="Piso A."/>
            <person name="Price J.L."/>
            <person name="Sonnekus B."/>
            <person name="Thomas C."/>
            <person name="van der Nest A."/>
            <person name="van Dijk A."/>
            <person name="van Heerden A."/>
            <person name="van Vuuren N."/>
            <person name="Yilmaz N."/>
            <person name="Duong T.A."/>
            <person name="van der Merwe N.A."/>
            <person name="Wingfield M.J."/>
            <person name="Wingfield B.D."/>
        </authorList>
    </citation>
    <scope>NUCLEOTIDE SEQUENCE [LARGE SCALE GENOMIC DNA]</scope>
    <source>
        <strain evidence="6 7">CMW 12675</strain>
    </source>
</reference>
<evidence type="ECO:0000313" key="7">
    <source>
        <dbReference type="Proteomes" id="UP001583280"/>
    </source>
</evidence>
<dbReference type="InterPro" id="IPR037104">
    <property type="entry name" value="Annexin_sf"/>
</dbReference>
<keyword evidence="7" id="KW-1185">Reference proteome</keyword>
<feature type="compositionally biased region" description="Low complexity" evidence="5">
    <location>
        <begin position="61"/>
        <end position="72"/>
    </location>
</feature>
<dbReference type="InterPro" id="IPR018502">
    <property type="entry name" value="Annexin_repeat"/>
</dbReference>
<dbReference type="PROSITE" id="PS00223">
    <property type="entry name" value="ANNEXIN_1"/>
    <property type="match status" value="1"/>
</dbReference>
<feature type="compositionally biased region" description="Pro residues" evidence="5">
    <location>
        <begin position="15"/>
        <end position="30"/>
    </location>
</feature>
<feature type="compositionally biased region" description="Polar residues" evidence="5">
    <location>
        <begin position="34"/>
        <end position="47"/>
    </location>
</feature>
<organism evidence="6 7">
    <name type="scientific">Ceratocystis pirilliformis</name>
    <dbReference type="NCBI Taxonomy" id="259994"/>
    <lineage>
        <taxon>Eukaryota</taxon>
        <taxon>Fungi</taxon>
        <taxon>Dikarya</taxon>
        <taxon>Ascomycota</taxon>
        <taxon>Pezizomycotina</taxon>
        <taxon>Sordariomycetes</taxon>
        <taxon>Hypocreomycetidae</taxon>
        <taxon>Microascales</taxon>
        <taxon>Ceratocystidaceae</taxon>
        <taxon>Ceratocystis</taxon>
    </lineage>
</organism>
<dbReference type="PRINTS" id="PR00196">
    <property type="entry name" value="ANNEXIN"/>
</dbReference>
<evidence type="ECO:0000313" key="6">
    <source>
        <dbReference type="EMBL" id="KAL1901693.1"/>
    </source>
</evidence>
<evidence type="ECO:0000256" key="1">
    <source>
        <dbReference type="ARBA" id="ARBA00007831"/>
    </source>
</evidence>
<evidence type="ECO:0000256" key="2">
    <source>
        <dbReference type="ARBA" id="ARBA00022737"/>
    </source>
</evidence>
<proteinExistence type="inferred from homology"/>
<name>A0ABR3ZPD2_9PEZI</name>
<dbReference type="SMART" id="SM00335">
    <property type="entry name" value="ANX"/>
    <property type="match status" value="4"/>
</dbReference>
<keyword evidence="4" id="KW-0111">Calcium/phospholipid-binding</keyword>
<dbReference type="EMBL" id="JAWDJO010000004">
    <property type="protein sequence ID" value="KAL1901693.1"/>
    <property type="molecule type" value="Genomic_DNA"/>
</dbReference>
<keyword evidence="3 4" id="KW-0041">Annexin</keyword>
<dbReference type="PRINTS" id="PR01813">
    <property type="entry name" value="ANNEXINFUNGI"/>
</dbReference>